<feature type="active site" evidence="3 4">
    <location>
        <position position="163"/>
    </location>
</feature>
<comment type="domain">
    <text evidence="3">Contains a C-terminal catalytic domain, and an N-terminal region which modulates catalytic activity.</text>
</comment>
<dbReference type="PANTHER" id="PTHR42872:SF3">
    <property type="entry name" value="PROTEIN-GLUTAMATE METHYLESTERASE_PROTEIN-GLUTAMINE GLUTAMINASE 1"/>
    <property type="match status" value="1"/>
</dbReference>
<feature type="domain" description="CheB-type methylesterase" evidence="7">
    <location>
        <begin position="151"/>
        <end position="341"/>
    </location>
</feature>
<comment type="similarity">
    <text evidence="3">Belongs to the CheB family.</text>
</comment>
<dbReference type="SMART" id="SM00448">
    <property type="entry name" value="REC"/>
    <property type="match status" value="1"/>
</dbReference>
<dbReference type="PIRSF" id="PIRSF000876">
    <property type="entry name" value="RR_chemtxs_CheB"/>
    <property type="match status" value="1"/>
</dbReference>
<dbReference type="GO" id="GO:0000156">
    <property type="term" value="F:phosphorelay response regulator activity"/>
    <property type="evidence" value="ECO:0007669"/>
    <property type="project" value="InterPro"/>
</dbReference>
<dbReference type="InterPro" id="IPR000673">
    <property type="entry name" value="Sig_transdc_resp-reg_Me-estase"/>
</dbReference>
<feature type="active site" evidence="3 4">
    <location>
        <position position="286"/>
    </location>
</feature>
<dbReference type="GO" id="GO:0005737">
    <property type="term" value="C:cytoplasm"/>
    <property type="evidence" value="ECO:0007669"/>
    <property type="project" value="UniProtKB-SubCell"/>
</dbReference>
<keyword evidence="3 5" id="KW-0597">Phosphoprotein</keyword>
<dbReference type="CDD" id="cd17541">
    <property type="entry name" value="REC_CheB-like"/>
    <property type="match status" value="1"/>
</dbReference>
<evidence type="ECO:0000313" key="9">
    <source>
        <dbReference type="Proteomes" id="UP000003835"/>
    </source>
</evidence>
<dbReference type="HOGENOM" id="CLU_000445_51_0_3"/>
<feature type="modified residue" description="4-aspartylphosphate" evidence="3 5">
    <location>
        <position position="44"/>
    </location>
</feature>
<protein>
    <recommendedName>
        <fullName evidence="3">Protein-glutamate methylesterase/protein-glutamine glutaminase</fullName>
        <ecNumber evidence="3">3.1.1.61</ecNumber>
        <ecNumber evidence="3">3.5.1.44</ecNumber>
    </recommendedName>
</protein>
<name>B4VNS6_9CYAN</name>
<dbReference type="HAMAP" id="MF_00099">
    <property type="entry name" value="CheB_chemtxs"/>
    <property type="match status" value="1"/>
</dbReference>
<comment type="catalytic activity">
    <reaction evidence="2 3">
        <text>[protein]-L-glutamate 5-O-methyl ester + H2O = L-glutamyl-[protein] + methanol + H(+)</text>
        <dbReference type="Rhea" id="RHEA:23236"/>
        <dbReference type="Rhea" id="RHEA-COMP:10208"/>
        <dbReference type="Rhea" id="RHEA-COMP:10311"/>
        <dbReference type="ChEBI" id="CHEBI:15377"/>
        <dbReference type="ChEBI" id="CHEBI:15378"/>
        <dbReference type="ChEBI" id="CHEBI:17790"/>
        <dbReference type="ChEBI" id="CHEBI:29973"/>
        <dbReference type="ChEBI" id="CHEBI:82795"/>
        <dbReference type="EC" id="3.1.1.61"/>
    </reaction>
</comment>
<comment type="PTM">
    <text evidence="3">Phosphorylated by CheA. Phosphorylation of the N-terminal regulatory domain activates the methylesterase activity.</text>
</comment>
<evidence type="ECO:0000313" key="8">
    <source>
        <dbReference type="EMBL" id="EDX76310.1"/>
    </source>
</evidence>
<evidence type="ECO:0000256" key="1">
    <source>
        <dbReference type="ARBA" id="ARBA00022801"/>
    </source>
</evidence>
<organism evidence="8 9">
    <name type="scientific">Coleofasciculus chthonoplastes PCC 7420</name>
    <dbReference type="NCBI Taxonomy" id="118168"/>
    <lineage>
        <taxon>Bacteria</taxon>
        <taxon>Bacillati</taxon>
        <taxon>Cyanobacteriota</taxon>
        <taxon>Cyanophyceae</taxon>
        <taxon>Coleofasciculales</taxon>
        <taxon>Coleofasciculaceae</taxon>
        <taxon>Coleofasciculus</taxon>
    </lineage>
</organism>
<dbReference type="Pfam" id="PF00072">
    <property type="entry name" value="Response_reg"/>
    <property type="match status" value="1"/>
</dbReference>
<dbReference type="CDD" id="cd16432">
    <property type="entry name" value="CheB_Rec"/>
    <property type="match status" value="1"/>
</dbReference>
<feature type="domain" description="Response regulatory" evidence="6">
    <location>
        <begin position="1"/>
        <end position="111"/>
    </location>
</feature>
<dbReference type="GO" id="GO:0006935">
    <property type="term" value="P:chemotaxis"/>
    <property type="evidence" value="ECO:0007669"/>
    <property type="project" value="UniProtKB-UniRule"/>
</dbReference>
<proteinExistence type="inferred from homology"/>
<dbReference type="GO" id="GO:0008984">
    <property type="term" value="F:protein-glutamate methylesterase activity"/>
    <property type="evidence" value="ECO:0007669"/>
    <property type="project" value="UniProtKB-UniRule"/>
</dbReference>
<dbReference type="EMBL" id="DS989846">
    <property type="protein sequence ID" value="EDX76310.1"/>
    <property type="molecule type" value="Genomic_DNA"/>
</dbReference>
<dbReference type="GO" id="GO:0050568">
    <property type="term" value="F:protein-glutamine glutaminase activity"/>
    <property type="evidence" value="ECO:0007669"/>
    <property type="project" value="UniProtKB-UniRule"/>
</dbReference>
<evidence type="ECO:0000256" key="5">
    <source>
        <dbReference type="PROSITE-ProRule" id="PRU00169"/>
    </source>
</evidence>
<dbReference type="Pfam" id="PF01339">
    <property type="entry name" value="CheB_methylest"/>
    <property type="match status" value="1"/>
</dbReference>
<comment type="subcellular location">
    <subcellularLocation>
        <location evidence="3">Cytoplasm</location>
    </subcellularLocation>
</comment>
<dbReference type="Proteomes" id="UP000003835">
    <property type="component" value="Unassembled WGS sequence"/>
</dbReference>
<keyword evidence="9" id="KW-1185">Reference proteome</keyword>
<dbReference type="NCBIfam" id="NF001965">
    <property type="entry name" value="PRK00742.1"/>
    <property type="match status" value="1"/>
</dbReference>
<gene>
    <name evidence="3" type="primary">cheB</name>
    <name evidence="8" type="ORF">MC7420_4566</name>
</gene>
<dbReference type="PROSITE" id="PS50122">
    <property type="entry name" value="CHEB"/>
    <property type="match status" value="1"/>
</dbReference>
<dbReference type="AlphaFoldDB" id="B4VNS6"/>
<feature type="active site" evidence="3 4">
    <location>
        <position position="190"/>
    </location>
</feature>
<dbReference type="EC" id="3.1.1.61" evidence="3"/>
<dbReference type="Gene3D" id="3.40.50.180">
    <property type="entry name" value="Methylesterase CheB, C-terminal domain"/>
    <property type="match status" value="1"/>
</dbReference>
<evidence type="ECO:0000259" key="7">
    <source>
        <dbReference type="PROSITE" id="PS50122"/>
    </source>
</evidence>
<dbReference type="SUPFAM" id="SSF52738">
    <property type="entry name" value="Methylesterase CheB, C-terminal domain"/>
    <property type="match status" value="1"/>
</dbReference>
<dbReference type="EC" id="3.5.1.44" evidence="3"/>
<accession>B4VNS6</accession>
<keyword evidence="3 4" id="KW-0145">Chemotaxis</keyword>
<dbReference type="InterPro" id="IPR001789">
    <property type="entry name" value="Sig_transdc_resp-reg_receiver"/>
</dbReference>
<dbReference type="PROSITE" id="PS50110">
    <property type="entry name" value="RESPONSE_REGULATORY"/>
    <property type="match status" value="1"/>
</dbReference>
<dbReference type="eggNOG" id="COG2201">
    <property type="taxonomic scope" value="Bacteria"/>
</dbReference>
<evidence type="ECO:0000259" key="6">
    <source>
        <dbReference type="PROSITE" id="PS50110"/>
    </source>
</evidence>
<dbReference type="Gene3D" id="3.40.50.2300">
    <property type="match status" value="1"/>
</dbReference>
<evidence type="ECO:0000256" key="2">
    <source>
        <dbReference type="ARBA" id="ARBA00048267"/>
    </source>
</evidence>
<dbReference type="PANTHER" id="PTHR42872">
    <property type="entry name" value="PROTEIN-GLUTAMATE METHYLESTERASE/PROTEIN-GLUTAMINE GLUTAMINASE"/>
    <property type="match status" value="1"/>
</dbReference>
<keyword evidence="1 3" id="KW-0378">Hydrolase</keyword>
<sequence length="341" mass="36484">MLARRMISNVLEADPALCVIGVAANGKIALAKLAQVKPDVVILDVAMPEMDGLETLAAIRQQDHQLPVIMYSILTERGAAATLDALSLGATDYVTKPQTKSKQEALEHIQEHLIPKIKAFCANSPSTPVKAGVEPFPGTSLKHQTVTVSDVKSQIKILAIGVSTGGPKALEAILPQFPANFPIPIVIVQHMPPVFTTRLAERLAQKCQIKVAEGYTLGQLEPGLAWIAPGDYHLIIERNGTGVHLRTHQDAPENSCRPAVDVLFRSVAKLYGANTLAIILTGMGQDGRLGCECIRQVGGQVWVQDEATSVVWGMPGMVANSGLADRVIPLPDIAAEIIRCV</sequence>
<dbReference type="InterPro" id="IPR011006">
    <property type="entry name" value="CheY-like_superfamily"/>
</dbReference>
<reference evidence="8 9" key="1">
    <citation type="submission" date="2008-07" db="EMBL/GenBank/DDBJ databases">
        <authorList>
            <person name="Tandeau de Marsac N."/>
            <person name="Ferriera S."/>
            <person name="Johnson J."/>
            <person name="Kravitz S."/>
            <person name="Beeson K."/>
            <person name="Sutton G."/>
            <person name="Rogers Y.-H."/>
            <person name="Friedman R."/>
            <person name="Frazier M."/>
            <person name="Venter J.C."/>
        </authorList>
    </citation>
    <scope>NUCLEOTIDE SEQUENCE [LARGE SCALE GENOMIC DNA]</scope>
    <source>
        <strain evidence="8 9">PCC 7420</strain>
    </source>
</reference>
<dbReference type="InterPro" id="IPR035909">
    <property type="entry name" value="CheB_C"/>
</dbReference>
<keyword evidence="3" id="KW-0963">Cytoplasm</keyword>
<dbReference type="InterPro" id="IPR008248">
    <property type="entry name" value="CheB-like"/>
</dbReference>
<dbReference type="STRING" id="118168.MC7420_4566"/>
<comment type="function">
    <text evidence="3">Involved in chemotaxis. Part of a chemotaxis signal transduction system that modulates chemotaxis in response to various stimuli. Catalyzes the demethylation of specific methylglutamate residues introduced into the chemoreceptors (methyl-accepting chemotaxis proteins or MCP) by CheR. Also mediates the irreversible deamidation of specific glutamine residues to glutamic acid.</text>
</comment>
<evidence type="ECO:0000256" key="3">
    <source>
        <dbReference type="HAMAP-Rule" id="MF_00099"/>
    </source>
</evidence>
<dbReference type="SUPFAM" id="SSF52172">
    <property type="entry name" value="CheY-like"/>
    <property type="match status" value="1"/>
</dbReference>
<comment type="catalytic activity">
    <reaction evidence="3">
        <text>L-glutaminyl-[protein] + H2O = L-glutamyl-[protein] + NH4(+)</text>
        <dbReference type="Rhea" id="RHEA:16441"/>
        <dbReference type="Rhea" id="RHEA-COMP:10207"/>
        <dbReference type="Rhea" id="RHEA-COMP:10208"/>
        <dbReference type="ChEBI" id="CHEBI:15377"/>
        <dbReference type="ChEBI" id="CHEBI:28938"/>
        <dbReference type="ChEBI" id="CHEBI:29973"/>
        <dbReference type="ChEBI" id="CHEBI:30011"/>
        <dbReference type="EC" id="3.5.1.44"/>
    </reaction>
</comment>
<evidence type="ECO:0000256" key="4">
    <source>
        <dbReference type="PROSITE-ProRule" id="PRU00050"/>
    </source>
</evidence>